<dbReference type="CDD" id="cd00090">
    <property type="entry name" value="HTH_ARSR"/>
    <property type="match status" value="1"/>
</dbReference>
<evidence type="ECO:0000256" key="3">
    <source>
        <dbReference type="ARBA" id="ARBA00023163"/>
    </source>
</evidence>
<evidence type="ECO:0000256" key="2">
    <source>
        <dbReference type="ARBA" id="ARBA00023125"/>
    </source>
</evidence>
<dbReference type="InterPro" id="IPR011991">
    <property type="entry name" value="ArsR-like_HTH"/>
</dbReference>
<dbReference type="Pfam" id="PF13412">
    <property type="entry name" value="HTH_24"/>
    <property type="match status" value="1"/>
</dbReference>
<feature type="non-terminal residue" evidence="5">
    <location>
        <position position="132"/>
    </location>
</feature>
<keyword evidence="2" id="KW-0238">DNA-binding</keyword>
<dbReference type="PANTHER" id="PTHR30154:SF34">
    <property type="entry name" value="TRANSCRIPTIONAL REGULATOR AZLB"/>
    <property type="match status" value="1"/>
</dbReference>
<dbReference type="PRINTS" id="PR00033">
    <property type="entry name" value="HTHASNC"/>
</dbReference>
<protein>
    <recommendedName>
        <fullName evidence="4">HTH asnC-type domain-containing protein</fullName>
    </recommendedName>
</protein>
<dbReference type="SMART" id="SM00344">
    <property type="entry name" value="HTH_ASNC"/>
    <property type="match status" value="1"/>
</dbReference>
<dbReference type="PROSITE" id="PS50956">
    <property type="entry name" value="HTH_ASNC_2"/>
    <property type="match status" value="1"/>
</dbReference>
<dbReference type="GO" id="GO:0043565">
    <property type="term" value="F:sequence-specific DNA binding"/>
    <property type="evidence" value="ECO:0007669"/>
    <property type="project" value="InterPro"/>
</dbReference>
<dbReference type="SUPFAM" id="SSF46785">
    <property type="entry name" value="Winged helix' DNA-binding domain"/>
    <property type="match status" value="1"/>
</dbReference>
<sequence>MDIVDLKILELLKENSRMSFNDISQIVGKTEATVRRRVKKLTEEGVIKKFTLEFMIDNKPRTRATIKVEPDFKDIKRILKELLEIEEITNIWRLSGDCGLFMKVEIPSIEHFNPLIEEKISQIDGIKIVETC</sequence>
<evidence type="ECO:0000313" key="5">
    <source>
        <dbReference type="EMBL" id="KKL58107.1"/>
    </source>
</evidence>
<gene>
    <name evidence="5" type="ORF">LCGC14_2228690</name>
</gene>
<evidence type="ECO:0000256" key="1">
    <source>
        <dbReference type="ARBA" id="ARBA00023015"/>
    </source>
</evidence>
<dbReference type="Pfam" id="PF01037">
    <property type="entry name" value="AsnC_trans_reg"/>
    <property type="match status" value="1"/>
</dbReference>
<organism evidence="5">
    <name type="scientific">marine sediment metagenome</name>
    <dbReference type="NCBI Taxonomy" id="412755"/>
    <lineage>
        <taxon>unclassified sequences</taxon>
        <taxon>metagenomes</taxon>
        <taxon>ecological metagenomes</taxon>
    </lineage>
</organism>
<accession>A0A0F9G437</accession>
<dbReference type="SUPFAM" id="SSF54909">
    <property type="entry name" value="Dimeric alpha+beta barrel"/>
    <property type="match status" value="1"/>
</dbReference>
<comment type="caution">
    <text evidence="5">The sequence shown here is derived from an EMBL/GenBank/DDBJ whole genome shotgun (WGS) entry which is preliminary data.</text>
</comment>
<dbReference type="InterPro" id="IPR000485">
    <property type="entry name" value="AsnC-type_HTH_dom"/>
</dbReference>
<dbReference type="InterPro" id="IPR011008">
    <property type="entry name" value="Dimeric_a/b-barrel"/>
</dbReference>
<dbReference type="GO" id="GO:0043200">
    <property type="term" value="P:response to amino acid"/>
    <property type="evidence" value="ECO:0007669"/>
    <property type="project" value="TreeGrafter"/>
</dbReference>
<dbReference type="Gene3D" id="3.30.70.920">
    <property type="match status" value="1"/>
</dbReference>
<dbReference type="InterPro" id="IPR036390">
    <property type="entry name" value="WH_DNA-bd_sf"/>
</dbReference>
<evidence type="ECO:0000259" key="4">
    <source>
        <dbReference type="PROSITE" id="PS50956"/>
    </source>
</evidence>
<dbReference type="PANTHER" id="PTHR30154">
    <property type="entry name" value="LEUCINE-RESPONSIVE REGULATORY PROTEIN"/>
    <property type="match status" value="1"/>
</dbReference>
<keyword evidence="3" id="KW-0804">Transcription</keyword>
<dbReference type="InterPro" id="IPR036388">
    <property type="entry name" value="WH-like_DNA-bd_sf"/>
</dbReference>
<name>A0A0F9G437_9ZZZZ</name>
<reference evidence="5" key="1">
    <citation type="journal article" date="2015" name="Nature">
        <title>Complex archaea that bridge the gap between prokaryotes and eukaryotes.</title>
        <authorList>
            <person name="Spang A."/>
            <person name="Saw J.H."/>
            <person name="Jorgensen S.L."/>
            <person name="Zaremba-Niedzwiedzka K."/>
            <person name="Martijn J."/>
            <person name="Lind A.E."/>
            <person name="van Eijk R."/>
            <person name="Schleper C."/>
            <person name="Guy L."/>
            <person name="Ettema T.J."/>
        </authorList>
    </citation>
    <scope>NUCLEOTIDE SEQUENCE</scope>
</reference>
<dbReference type="GO" id="GO:0005829">
    <property type="term" value="C:cytosol"/>
    <property type="evidence" value="ECO:0007669"/>
    <property type="project" value="TreeGrafter"/>
</dbReference>
<proteinExistence type="predicted"/>
<dbReference type="InterPro" id="IPR019887">
    <property type="entry name" value="Tscrpt_reg_AsnC/Lrp_C"/>
</dbReference>
<dbReference type="Gene3D" id="1.10.10.10">
    <property type="entry name" value="Winged helix-like DNA-binding domain superfamily/Winged helix DNA-binding domain"/>
    <property type="match status" value="1"/>
</dbReference>
<dbReference type="InterPro" id="IPR019888">
    <property type="entry name" value="Tscrpt_reg_AsnC-like"/>
</dbReference>
<keyword evidence="1" id="KW-0805">Transcription regulation</keyword>
<dbReference type="AlphaFoldDB" id="A0A0F9G437"/>
<feature type="domain" description="HTH asnC-type" evidence="4">
    <location>
        <begin position="1"/>
        <end position="51"/>
    </location>
</feature>
<dbReference type="EMBL" id="LAZR01029938">
    <property type="protein sequence ID" value="KKL58107.1"/>
    <property type="molecule type" value="Genomic_DNA"/>
</dbReference>